<reference evidence="6 7" key="1">
    <citation type="submission" date="2019-12" db="EMBL/GenBank/DDBJ databases">
        <authorList>
            <person name="Scholz U."/>
            <person name="Mascher M."/>
            <person name="Fiebig A."/>
        </authorList>
    </citation>
    <scope>NUCLEOTIDE SEQUENCE</scope>
</reference>
<proteinExistence type="inferred from homology"/>
<dbReference type="PRINTS" id="PR01713">
    <property type="entry name" value="NUCEPIMERASE"/>
</dbReference>
<feature type="domain" description="NAD(P)-binding" evidence="5">
    <location>
        <begin position="2"/>
        <end position="84"/>
    </location>
</feature>
<keyword evidence="3" id="KW-0413">Isomerase</keyword>
<dbReference type="SUPFAM" id="SSF51735">
    <property type="entry name" value="NAD(P)-binding Rossmann-fold domains"/>
    <property type="match status" value="1"/>
</dbReference>
<name>A0A7I8J1K1_SPIIN</name>
<keyword evidence="7" id="KW-1185">Reference proteome</keyword>
<dbReference type="EMBL" id="LR743595">
    <property type="protein sequence ID" value="CAA2624659.1"/>
    <property type="molecule type" value="Genomic_DNA"/>
</dbReference>
<dbReference type="AlphaFoldDB" id="A0A7I8J1K1"/>
<evidence type="ECO:0000256" key="2">
    <source>
        <dbReference type="ARBA" id="ARBA00023027"/>
    </source>
</evidence>
<gene>
    <name evidence="6" type="ORF">SI7747_08010484</name>
</gene>
<protein>
    <recommendedName>
        <fullName evidence="5">NAD(P)-binding domain-containing protein</fullName>
    </recommendedName>
</protein>
<accession>A0A7I8J1K1</accession>
<feature type="region of interest" description="Disordered" evidence="4">
    <location>
        <begin position="229"/>
        <end position="257"/>
    </location>
</feature>
<evidence type="ECO:0000313" key="7">
    <source>
        <dbReference type="Proteomes" id="UP001189122"/>
    </source>
</evidence>
<evidence type="ECO:0000259" key="5">
    <source>
        <dbReference type="Pfam" id="PF16363"/>
    </source>
</evidence>
<keyword evidence="2" id="KW-0520">NAD</keyword>
<sequence>MRSPQSYVHSNVAGFVSLLEAAAKRADPPPAVVWASSSSVYGLNEGRPFSEAHRTDRPASLYAATKKAGEEIAHVYNHIYGLSLTGSASSPDILAGKHITVFEAAGGGEVARDFTFIGDVVEGCLAALDTAERSTGAGGGGAKSGPAQLRVYNLGNTSPVPVTKLAKKRVVRMPANGDVFFTHANVSLARRELGYRPATSLAAGLRKFVDWYVDYYGVRLPATAAAARPSLAKTKRAGGGGGGAAEDAAESSLSVSA</sequence>
<dbReference type="GO" id="GO:0016853">
    <property type="term" value="F:isomerase activity"/>
    <property type="evidence" value="ECO:0007669"/>
    <property type="project" value="UniProtKB-KW"/>
</dbReference>
<evidence type="ECO:0000256" key="1">
    <source>
        <dbReference type="ARBA" id="ARBA00007637"/>
    </source>
</evidence>
<evidence type="ECO:0000256" key="4">
    <source>
        <dbReference type="SAM" id="MobiDB-lite"/>
    </source>
</evidence>
<dbReference type="PANTHER" id="PTHR43574">
    <property type="entry name" value="EPIMERASE-RELATED"/>
    <property type="match status" value="1"/>
</dbReference>
<dbReference type="EMBL" id="CACRZD030000008">
    <property type="protein sequence ID" value="CAA6664095.1"/>
    <property type="molecule type" value="Genomic_DNA"/>
</dbReference>
<dbReference type="InterPro" id="IPR036291">
    <property type="entry name" value="NAD(P)-bd_dom_sf"/>
</dbReference>
<evidence type="ECO:0000256" key="3">
    <source>
        <dbReference type="ARBA" id="ARBA00023235"/>
    </source>
</evidence>
<organism evidence="6">
    <name type="scientific">Spirodela intermedia</name>
    <name type="common">Intermediate duckweed</name>
    <dbReference type="NCBI Taxonomy" id="51605"/>
    <lineage>
        <taxon>Eukaryota</taxon>
        <taxon>Viridiplantae</taxon>
        <taxon>Streptophyta</taxon>
        <taxon>Embryophyta</taxon>
        <taxon>Tracheophyta</taxon>
        <taxon>Spermatophyta</taxon>
        <taxon>Magnoliopsida</taxon>
        <taxon>Liliopsida</taxon>
        <taxon>Araceae</taxon>
        <taxon>Lemnoideae</taxon>
        <taxon>Spirodela</taxon>
    </lineage>
</organism>
<dbReference type="Gene3D" id="3.40.50.720">
    <property type="entry name" value="NAD(P)-binding Rossmann-like Domain"/>
    <property type="match status" value="1"/>
</dbReference>
<dbReference type="InterPro" id="IPR016040">
    <property type="entry name" value="NAD(P)-bd_dom"/>
</dbReference>
<evidence type="ECO:0000313" key="6">
    <source>
        <dbReference type="EMBL" id="CAA2624659.1"/>
    </source>
</evidence>
<comment type="similarity">
    <text evidence="1">Belongs to the NAD(P)-dependent epimerase/dehydratase family.</text>
</comment>
<dbReference type="Pfam" id="PF16363">
    <property type="entry name" value="GDP_Man_Dehyd"/>
    <property type="match status" value="1"/>
</dbReference>
<dbReference type="Proteomes" id="UP001189122">
    <property type="component" value="Unassembled WGS sequence"/>
</dbReference>